<dbReference type="EMBL" id="JAARLZ010000011">
    <property type="protein sequence ID" value="NII08286.1"/>
    <property type="molecule type" value="Genomic_DNA"/>
</dbReference>
<dbReference type="Gene3D" id="1.50.10.10">
    <property type="match status" value="1"/>
</dbReference>
<sequence>MAGRHGYLSPTPGTLSGFTGQSMDASAPLNAFAPVIAYLSADVRRQLAADISAQPGLDDTERQRVAEVADKALISNAERKLNRVLLLELHAAKLGGELPDGTEQERFAAFIEKALTADFIAALGRRYPVLAPRLFRALDQQRRAIVAMLERLHTDRDLLATFAGTDLGALHTLHLGEGDVHESGQSVAKLGFAGGTLMYKPRSLRVDATLERFLETIFQGDATRIRVPAVLDRGSYGWAHHVDHIYCADDGELTVFYRNIGHWLAVMRLLGGTDIHYENLIASSITPYVVDVESLFVIEFPLPPTGKGEAVDLAQELIRSSVLRTGLAPFRSPTLGMDGVDISAIGALQGEQPKVQAPKIINAGTTQARVGLVSVDIDAARNHPCDNPDISRFWEDIVTGFLTLTERLMQMHRRGALMPLLHAFVGCRIRQILRPTQAYVEVMRMLWHPASLHDEKAAIDRANDLMTRNAQVMPMAPSDPAIIACEIDDLRFGDIPVFASMLDRAQLDEVFQAWASMRVELEELTIRGALVTAHLNVRLNDDKRLPYDLAARQPHARDLDRRRRELARQTIEQLLHLSVRGDDGTITWISPVLGRSGWTMRTLQPNLYVGMSGIAVTLASYIEEMNSGRADAVEGLEQALEGALRVLRASERIDDTDAVGGFVGLASQVQAWLTLDHLRPDSGYLHDAVEQAARLEARQFEGEQILDILEGVSGAIVPLLNLAEATRDRRWLAVAARAGRYLESTAIIDEQGARWPASVFDEPLGGFAHGATGTGWALTRLGLSDAGSDDDRHRWLALGELAFDFEESLYHEPSANWLDVRKPESRDFADSWCHGSVGIGFAACDLYERTRHPRHLHALRRAVAAAARGGWGHSHTLCHGDLSTWELLERAAHIDPSLVPVAAMPGMALILSSIEEHGIVGGLARDAYNPGLMSGVSGSILQLCRMHRDSRIPSPLLMEYRMQATSAAMRREREIESA</sequence>
<keyword evidence="1" id="KW-0479">Metal-binding</keyword>
<organism evidence="3 4">
    <name type="scientific">Luteibacter anthropi</name>
    <dbReference type="NCBI Taxonomy" id="564369"/>
    <lineage>
        <taxon>Bacteria</taxon>
        <taxon>Pseudomonadati</taxon>
        <taxon>Pseudomonadota</taxon>
        <taxon>Gammaproteobacteria</taxon>
        <taxon>Lysobacterales</taxon>
        <taxon>Rhodanobacteraceae</taxon>
        <taxon>Luteibacter</taxon>
    </lineage>
</organism>
<dbReference type="Pfam" id="PF05147">
    <property type="entry name" value="LANC_like"/>
    <property type="match status" value="1"/>
</dbReference>
<dbReference type="InterPro" id="IPR017146">
    <property type="entry name" value="Lanti_2_LanM"/>
</dbReference>
<evidence type="ECO:0000256" key="1">
    <source>
        <dbReference type="PIRSR" id="PIRSR607822-1"/>
    </source>
</evidence>
<dbReference type="Pfam" id="PF13575">
    <property type="entry name" value="DUF4135"/>
    <property type="match status" value="1"/>
</dbReference>
<dbReference type="PRINTS" id="PR01950">
    <property type="entry name" value="LANCSUPER"/>
</dbReference>
<evidence type="ECO:0000259" key="2">
    <source>
        <dbReference type="Pfam" id="PF13575"/>
    </source>
</evidence>
<keyword evidence="4" id="KW-1185">Reference proteome</keyword>
<name>A0A7X5ZK04_9GAMM</name>
<evidence type="ECO:0000313" key="3">
    <source>
        <dbReference type="EMBL" id="NII08286.1"/>
    </source>
</evidence>
<dbReference type="PIRSF" id="PIRSF037228">
    <property type="entry name" value="Lant_mod_RumM"/>
    <property type="match status" value="1"/>
</dbReference>
<dbReference type="GO" id="GO:0005975">
    <property type="term" value="P:carbohydrate metabolic process"/>
    <property type="evidence" value="ECO:0007669"/>
    <property type="project" value="InterPro"/>
</dbReference>
<dbReference type="InterPro" id="IPR012341">
    <property type="entry name" value="6hp_glycosidase-like_sf"/>
</dbReference>
<dbReference type="InterPro" id="IPR025410">
    <property type="entry name" value="Lant_dehyd"/>
</dbReference>
<dbReference type="GO" id="GO:0046872">
    <property type="term" value="F:metal ion binding"/>
    <property type="evidence" value="ECO:0007669"/>
    <property type="project" value="UniProtKB-KW"/>
</dbReference>
<dbReference type="GO" id="GO:0031179">
    <property type="term" value="P:peptide modification"/>
    <property type="evidence" value="ECO:0007669"/>
    <property type="project" value="InterPro"/>
</dbReference>
<dbReference type="AlphaFoldDB" id="A0A7X5ZK04"/>
<dbReference type="CDD" id="cd04792">
    <property type="entry name" value="LanM-like"/>
    <property type="match status" value="1"/>
</dbReference>
<protein>
    <submittedName>
        <fullName evidence="3">Type 2 lantipeptide synthetase LanM</fullName>
    </submittedName>
</protein>
<dbReference type="SUPFAM" id="SSF158745">
    <property type="entry name" value="LanC-like"/>
    <property type="match status" value="1"/>
</dbReference>
<feature type="domain" description="Lantibiotic biosynthesis protein dehydration" evidence="2">
    <location>
        <begin position="127"/>
        <end position="499"/>
    </location>
</feature>
<comment type="caution">
    <text evidence="3">The sequence shown here is derived from an EMBL/GenBank/DDBJ whole genome shotgun (WGS) entry which is preliminary data.</text>
</comment>
<gene>
    <name evidence="3" type="primary">lanM</name>
    <name evidence="3" type="ORF">HBF25_18020</name>
</gene>
<keyword evidence="1" id="KW-0862">Zinc</keyword>
<feature type="binding site" evidence="1">
    <location>
        <position position="833"/>
    </location>
    <ligand>
        <name>Zn(2+)</name>
        <dbReference type="ChEBI" id="CHEBI:29105"/>
    </ligand>
</feature>
<dbReference type="Proteomes" id="UP000490980">
    <property type="component" value="Unassembled WGS sequence"/>
</dbReference>
<dbReference type="RefSeq" id="WP_166950891.1">
    <property type="nucleotide sequence ID" value="NZ_JAARLZ010000011.1"/>
</dbReference>
<dbReference type="SMART" id="SM01260">
    <property type="entry name" value="LANC_like"/>
    <property type="match status" value="1"/>
</dbReference>
<feature type="binding site" evidence="1">
    <location>
        <position position="879"/>
    </location>
    <ligand>
        <name>Zn(2+)</name>
        <dbReference type="ChEBI" id="CHEBI:29105"/>
    </ligand>
</feature>
<evidence type="ECO:0000313" key="4">
    <source>
        <dbReference type="Proteomes" id="UP000490980"/>
    </source>
</evidence>
<dbReference type="NCBIfam" id="TIGR03897">
    <property type="entry name" value="lanti_2_LanM"/>
    <property type="match status" value="1"/>
</dbReference>
<feature type="binding site" evidence="1">
    <location>
        <position position="878"/>
    </location>
    <ligand>
        <name>Zn(2+)</name>
        <dbReference type="ChEBI" id="CHEBI:29105"/>
    </ligand>
</feature>
<reference evidence="3 4" key="1">
    <citation type="submission" date="2020-03" db="EMBL/GenBank/DDBJ databases">
        <authorList>
            <person name="Lai Q."/>
        </authorList>
    </citation>
    <scope>NUCLEOTIDE SEQUENCE [LARGE SCALE GENOMIC DNA]</scope>
    <source>
        <strain evidence="3 4">CCUG 25036</strain>
    </source>
</reference>
<dbReference type="InterPro" id="IPR007822">
    <property type="entry name" value="LANC-like"/>
</dbReference>
<proteinExistence type="predicted"/>
<accession>A0A7X5ZK04</accession>